<proteinExistence type="predicted"/>
<keyword evidence="2" id="KW-1185">Reference proteome</keyword>
<evidence type="ECO:0000313" key="2">
    <source>
        <dbReference type="Proteomes" id="UP000052978"/>
    </source>
</evidence>
<evidence type="ECO:0000313" key="1">
    <source>
        <dbReference type="EMBL" id="EPQ04524.1"/>
    </source>
</evidence>
<dbReference type="EMBL" id="KE161558">
    <property type="protein sequence ID" value="EPQ04524.1"/>
    <property type="molecule type" value="Genomic_DNA"/>
</dbReference>
<reference evidence="1 2" key="1">
    <citation type="journal article" date="2013" name="Nat. Commun.">
        <title>Genome analysis reveals insights into physiology and longevity of the Brandt's bat Myotis brandtii.</title>
        <authorList>
            <person name="Seim I."/>
            <person name="Fang X."/>
            <person name="Xiong Z."/>
            <person name="Lobanov A.V."/>
            <person name="Huang Z."/>
            <person name="Ma S."/>
            <person name="Feng Y."/>
            <person name="Turanov A.A."/>
            <person name="Zhu Y."/>
            <person name="Lenz T.L."/>
            <person name="Gerashchenko M.V."/>
            <person name="Fan D."/>
            <person name="Hee Yim S."/>
            <person name="Yao X."/>
            <person name="Jordan D."/>
            <person name="Xiong Y."/>
            <person name="Ma Y."/>
            <person name="Lyapunov A.N."/>
            <person name="Chen G."/>
            <person name="Kulakova O.I."/>
            <person name="Sun Y."/>
            <person name="Lee S.G."/>
            <person name="Bronson R.T."/>
            <person name="Moskalev A.A."/>
            <person name="Sunyaev S.R."/>
            <person name="Zhang G."/>
            <person name="Krogh A."/>
            <person name="Wang J."/>
            <person name="Gladyshev V.N."/>
        </authorList>
    </citation>
    <scope>NUCLEOTIDE SEQUENCE [LARGE SCALE GENOMIC DNA]</scope>
</reference>
<name>S7MJK9_MYOBR</name>
<gene>
    <name evidence="1" type="ORF">D623_10029400</name>
</gene>
<dbReference type="AlphaFoldDB" id="S7MJK9"/>
<organism evidence="1 2">
    <name type="scientific">Myotis brandtii</name>
    <name type="common">Brandt's bat</name>
    <dbReference type="NCBI Taxonomy" id="109478"/>
    <lineage>
        <taxon>Eukaryota</taxon>
        <taxon>Metazoa</taxon>
        <taxon>Chordata</taxon>
        <taxon>Craniata</taxon>
        <taxon>Vertebrata</taxon>
        <taxon>Euteleostomi</taxon>
        <taxon>Mammalia</taxon>
        <taxon>Eutheria</taxon>
        <taxon>Laurasiatheria</taxon>
        <taxon>Chiroptera</taxon>
        <taxon>Yangochiroptera</taxon>
        <taxon>Vespertilionidae</taxon>
        <taxon>Myotis</taxon>
    </lineage>
</organism>
<dbReference type="Proteomes" id="UP000052978">
    <property type="component" value="Unassembled WGS sequence"/>
</dbReference>
<sequence length="61" mass="6734">MTDMHTPVEGFRVGQNSGNHSITCHQLDPVDPGAARNLNRALLTHSVLHSHYQTLLSVQVM</sequence>
<protein>
    <submittedName>
        <fullName evidence="1">Uncharacterized protein</fullName>
    </submittedName>
</protein>
<accession>S7MJK9</accession>